<feature type="compositionally biased region" description="Acidic residues" evidence="1">
    <location>
        <begin position="259"/>
        <end position="274"/>
    </location>
</feature>
<dbReference type="Proteomes" id="UP000054350">
    <property type="component" value="Unassembled WGS sequence"/>
</dbReference>
<organism evidence="2 3">
    <name type="scientific">Allomyces macrogynus (strain ATCC 38327)</name>
    <name type="common">Allomyces javanicus var. macrogynus</name>
    <dbReference type="NCBI Taxonomy" id="578462"/>
    <lineage>
        <taxon>Eukaryota</taxon>
        <taxon>Fungi</taxon>
        <taxon>Fungi incertae sedis</taxon>
        <taxon>Blastocladiomycota</taxon>
        <taxon>Blastocladiomycetes</taxon>
        <taxon>Blastocladiales</taxon>
        <taxon>Blastocladiaceae</taxon>
        <taxon>Allomyces</taxon>
    </lineage>
</organism>
<reference evidence="2 3" key="1">
    <citation type="submission" date="2009-11" db="EMBL/GenBank/DDBJ databases">
        <title>Annotation of Allomyces macrogynus ATCC 38327.</title>
        <authorList>
            <consortium name="The Broad Institute Genome Sequencing Platform"/>
            <person name="Russ C."/>
            <person name="Cuomo C."/>
            <person name="Burger G."/>
            <person name="Gray M.W."/>
            <person name="Holland P.W.H."/>
            <person name="King N."/>
            <person name="Lang F.B.F."/>
            <person name="Roger A.J."/>
            <person name="Ruiz-Trillo I."/>
            <person name="Young S.K."/>
            <person name="Zeng Q."/>
            <person name="Gargeya S."/>
            <person name="Fitzgerald M."/>
            <person name="Haas B."/>
            <person name="Abouelleil A."/>
            <person name="Alvarado L."/>
            <person name="Arachchi H.M."/>
            <person name="Berlin A."/>
            <person name="Chapman S.B."/>
            <person name="Gearin G."/>
            <person name="Goldberg J."/>
            <person name="Griggs A."/>
            <person name="Gujja S."/>
            <person name="Hansen M."/>
            <person name="Heiman D."/>
            <person name="Howarth C."/>
            <person name="Larimer J."/>
            <person name="Lui A."/>
            <person name="MacDonald P.J.P."/>
            <person name="McCowen C."/>
            <person name="Montmayeur A."/>
            <person name="Murphy C."/>
            <person name="Neiman D."/>
            <person name="Pearson M."/>
            <person name="Priest M."/>
            <person name="Roberts A."/>
            <person name="Saif S."/>
            <person name="Shea T."/>
            <person name="Sisk P."/>
            <person name="Stolte C."/>
            <person name="Sykes S."/>
            <person name="Wortman J."/>
            <person name="Nusbaum C."/>
            <person name="Birren B."/>
        </authorList>
    </citation>
    <scope>NUCLEOTIDE SEQUENCE [LARGE SCALE GENOMIC DNA]</scope>
    <source>
        <strain evidence="2 3">ATCC 38327</strain>
    </source>
</reference>
<sequence length="325" mass="35971">MTASGPVTIKSGIFRQPRIHGKPGTGQQAKMWTAGANPVRKPKGTRKRTTVHQTVVVNKIGAAPRKRKTTAELLRDRINALPVGSPLRVTYERRLARLQAAKTGGAAGQRPKTWSAGIPKLGRKPGKIVRKPKKVRKTVVVVKKHGGAPRKRKTTAELLRDRINALPVGSPLRVTYERRLARLNKAKTATLSTPLTQPKLMSLAGSGYDYASFDDAWDETYDDMWEDNYDEGFSVSEDAAYEGDDMWEDMYDDEGFSLEDSYDEDAVADDEYDGGDFSVSEDAYDGGDFSVEDSYDEDAADDDAYDSGDFSVEDSYDEDAADDEY</sequence>
<dbReference type="OrthoDB" id="10501968at2759"/>
<dbReference type="VEuPathDB" id="FungiDB:AMAG_02486"/>
<dbReference type="EMBL" id="GG745330">
    <property type="protein sequence ID" value="KNE56704.1"/>
    <property type="molecule type" value="Genomic_DNA"/>
</dbReference>
<evidence type="ECO:0000313" key="3">
    <source>
        <dbReference type="Proteomes" id="UP000054350"/>
    </source>
</evidence>
<feature type="compositionally biased region" description="Acidic residues" evidence="1">
    <location>
        <begin position="282"/>
        <end position="325"/>
    </location>
</feature>
<feature type="region of interest" description="Disordered" evidence="1">
    <location>
        <begin position="102"/>
        <end position="125"/>
    </location>
</feature>
<gene>
    <name evidence="2" type="ORF">AMAG_02486</name>
</gene>
<protein>
    <submittedName>
        <fullName evidence="2">Uncharacterized protein</fullName>
    </submittedName>
</protein>
<dbReference type="AlphaFoldDB" id="A0A0L0S2V8"/>
<evidence type="ECO:0000313" key="2">
    <source>
        <dbReference type="EMBL" id="KNE56704.1"/>
    </source>
</evidence>
<evidence type="ECO:0000256" key="1">
    <source>
        <dbReference type="SAM" id="MobiDB-lite"/>
    </source>
</evidence>
<reference evidence="3" key="2">
    <citation type="submission" date="2009-11" db="EMBL/GenBank/DDBJ databases">
        <title>The Genome Sequence of Allomyces macrogynus strain ATCC 38327.</title>
        <authorList>
            <consortium name="The Broad Institute Genome Sequencing Platform"/>
            <person name="Russ C."/>
            <person name="Cuomo C."/>
            <person name="Shea T."/>
            <person name="Young S.K."/>
            <person name="Zeng Q."/>
            <person name="Koehrsen M."/>
            <person name="Haas B."/>
            <person name="Borodovsky M."/>
            <person name="Guigo R."/>
            <person name="Alvarado L."/>
            <person name="Berlin A."/>
            <person name="Borenstein D."/>
            <person name="Chen Z."/>
            <person name="Engels R."/>
            <person name="Freedman E."/>
            <person name="Gellesch M."/>
            <person name="Goldberg J."/>
            <person name="Griggs A."/>
            <person name="Gujja S."/>
            <person name="Heiman D."/>
            <person name="Hepburn T."/>
            <person name="Howarth C."/>
            <person name="Jen D."/>
            <person name="Larson L."/>
            <person name="Lewis B."/>
            <person name="Mehta T."/>
            <person name="Park D."/>
            <person name="Pearson M."/>
            <person name="Roberts A."/>
            <person name="Saif S."/>
            <person name="Shenoy N."/>
            <person name="Sisk P."/>
            <person name="Stolte C."/>
            <person name="Sykes S."/>
            <person name="Walk T."/>
            <person name="White J."/>
            <person name="Yandava C."/>
            <person name="Burger G."/>
            <person name="Gray M.W."/>
            <person name="Holland P.W.H."/>
            <person name="King N."/>
            <person name="Lang F.B.F."/>
            <person name="Roger A.J."/>
            <person name="Ruiz-Trillo I."/>
            <person name="Lander E."/>
            <person name="Nusbaum C."/>
        </authorList>
    </citation>
    <scope>NUCLEOTIDE SEQUENCE [LARGE SCALE GENOMIC DNA]</scope>
    <source>
        <strain evidence="3">ATCC 38327</strain>
    </source>
</reference>
<keyword evidence="3" id="KW-1185">Reference proteome</keyword>
<proteinExistence type="predicted"/>
<feature type="region of interest" description="Disordered" evidence="1">
    <location>
        <begin position="259"/>
        <end position="325"/>
    </location>
</feature>
<accession>A0A0L0S2V8</accession>
<name>A0A0L0S2V8_ALLM3</name>